<reference evidence="1 2" key="1">
    <citation type="journal article" date="2021" name="Nat. Commun.">
        <title>Genetic determinants of endophytism in the Arabidopsis root mycobiome.</title>
        <authorList>
            <person name="Mesny F."/>
            <person name="Miyauchi S."/>
            <person name="Thiergart T."/>
            <person name="Pickel B."/>
            <person name="Atanasova L."/>
            <person name="Karlsson M."/>
            <person name="Huettel B."/>
            <person name="Barry K.W."/>
            <person name="Haridas S."/>
            <person name="Chen C."/>
            <person name="Bauer D."/>
            <person name="Andreopoulos W."/>
            <person name="Pangilinan J."/>
            <person name="LaButti K."/>
            <person name="Riley R."/>
            <person name="Lipzen A."/>
            <person name="Clum A."/>
            <person name="Drula E."/>
            <person name="Henrissat B."/>
            <person name="Kohler A."/>
            <person name="Grigoriev I.V."/>
            <person name="Martin F.M."/>
            <person name="Hacquard S."/>
        </authorList>
    </citation>
    <scope>NUCLEOTIDE SEQUENCE [LARGE SCALE GENOMIC DNA]</scope>
    <source>
        <strain evidence="1 2">MPI-CAGE-CH-0241</strain>
    </source>
</reference>
<protein>
    <submittedName>
        <fullName evidence="1">Uncharacterized protein</fullName>
    </submittedName>
</protein>
<sequence length="130" mass="14175">MNGPPRPIDPLHKPSASIASIPADAPIEDILAIIERDGGVVLKNLVSHKDLSTIDEELEPYTKYTKSTEKSALHIIPKETLAIPGLMGKSPAVAKICELPVLEKLQTSVLQENFSVIRKGFIERTLLIPC</sequence>
<dbReference type="SUPFAM" id="SSF51197">
    <property type="entry name" value="Clavaminate synthase-like"/>
    <property type="match status" value="1"/>
</dbReference>
<dbReference type="AlphaFoldDB" id="A0A9P8W3M4"/>
<name>A0A9P8W3M4_9HYPO</name>
<dbReference type="Gene3D" id="2.60.120.620">
    <property type="entry name" value="q2cbj1_9rhob like domain"/>
    <property type="match status" value="1"/>
</dbReference>
<comment type="caution">
    <text evidence="1">The sequence shown here is derived from an EMBL/GenBank/DDBJ whole genome shotgun (WGS) entry which is preliminary data.</text>
</comment>
<organism evidence="1 2">
    <name type="scientific">Thelonectria olida</name>
    <dbReference type="NCBI Taxonomy" id="1576542"/>
    <lineage>
        <taxon>Eukaryota</taxon>
        <taxon>Fungi</taxon>
        <taxon>Dikarya</taxon>
        <taxon>Ascomycota</taxon>
        <taxon>Pezizomycotina</taxon>
        <taxon>Sordariomycetes</taxon>
        <taxon>Hypocreomycetidae</taxon>
        <taxon>Hypocreales</taxon>
        <taxon>Nectriaceae</taxon>
        <taxon>Thelonectria</taxon>
    </lineage>
</organism>
<dbReference type="OrthoDB" id="445007at2759"/>
<dbReference type="Proteomes" id="UP000777438">
    <property type="component" value="Unassembled WGS sequence"/>
</dbReference>
<accession>A0A9P8W3M4</accession>
<gene>
    <name evidence="1" type="ORF">B0T10DRAFT_563568</name>
</gene>
<proteinExistence type="predicted"/>
<evidence type="ECO:0000313" key="1">
    <source>
        <dbReference type="EMBL" id="KAH6886371.1"/>
    </source>
</evidence>
<dbReference type="EMBL" id="JAGPYM010000016">
    <property type="protein sequence ID" value="KAH6886371.1"/>
    <property type="molecule type" value="Genomic_DNA"/>
</dbReference>
<keyword evidence="2" id="KW-1185">Reference proteome</keyword>
<evidence type="ECO:0000313" key="2">
    <source>
        <dbReference type="Proteomes" id="UP000777438"/>
    </source>
</evidence>